<dbReference type="Gramene" id="ORUFI04G06510.1">
    <property type="protein sequence ID" value="ORUFI04G06510.1"/>
    <property type="gene ID" value="ORUFI04G06510"/>
</dbReference>
<name>A0A0E0P6I8_ORYRU</name>
<accession>A0A0E0P6I8</accession>
<protein>
    <submittedName>
        <fullName evidence="1">Uncharacterized protein</fullName>
    </submittedName>
</protein>
<reference evidence="2" key="1">
    <citation type="submission" date="2013-06" db="EMBL/GenBank/DDBJ databases">
        <authorList>
            <person name="Zhao Q."/>
        </authorList>
    </citation>
    <scope>NUCLEOTIDE SEQUENCE</scope>
    <source>
        <strain evidence="2">cv. W1943</strain>
    </source>
</reference>
<dbReference type="AlphaFoldDB" id="A0A0E0P6I8"/>
<proteinExistence type="predicted"/>
<dbReference type="EnsemblPlants" id="ORUFI04G06510.1">
    <property type="protein sequence ID" value="ORUFI04G06510.1"/>
    <property type="gene ID" value="ORUFI04G06510"/>
</dbReference>
<evidence type="ECO:0000313" key="1">
    <source>
        <dbReference type="EnsemblPlants" id="ORUFI04G06510.1"/>
    </source>
</evidence>
<evidence type="ECO:0000313" key="2">
    <source>
        <dbReference type="Proteomes" id="UP000008022"/>
    </source>
</evidence>
<reference evidence="1" key="2">
    <citation type="submission" date="2015-06" db="UniProtKB">
        <authorList>
            <consortium name="EnsemblPlants"/>
        </authorList>
    </citation>
    <scope>IDENTIFICATION</scope>
</reference>
<sequence length="124" mass="14046">MAGYLSEILYHISDLCSVTGALPDRDETCRLLQMTEPVLVIASSVVVEKVLCEAMGRESHHALEHELPEVGNMQEGAREGATMVVWYANAGRRWRWRKVRLAHRWHCVIGLRVGYPHRGGQIQV</sequence>
<keyword evidence="2" id="KW-1185">Reference proteome</keyword>
<organism evidence="1 2">
    <name type="scientific">Oryza rufipogon</name>
    <name type="common">Brownbeard rice</name>
    <name type="synonym">Asian wild rice</name>
    <dbReference type="NCBI Taxonomy" id="4529"/>
    <lineage>
        <taxon>Eukaryota</taxon>
        <taxon>Viridiplantae</taxon>
        <taxon>Streptophyta</taxon>
        <taxon>Embryophyta</taxon>
        <taxon>Tracheophyta</taxon>
        <taxon>Spermatophyta</taxon>
        <taxon>Magnoliopsida</taxon>
        <taxon>Liliopsida</taxon>
        <taxon>Poales</taxon>
        <taxon>Poaceae</taxon>
        <taxon>BOP clade</taxon>
        <taxon>Oryzoideae</taxon>
        <taxon>Oryzeae</taxon>
        <taxon>Oryzinae</taxon>
        <taxon>Oryza</taxon>
    </lineage>
</organism>
<dbReference type="HOGENOM" id="CLU_2007694_0_0_1"/>
<dbReference type="Proteomes" id="UP000008022">
    <property type="component" value="Unassembled WGS sequence"/>
</dbReference>